<dbReference type="AlphaFoldDB" id="A0A371EI10"/>
<dbReference type="Proteomes" id="UP000257109">
    <property type="component" value="Unassembled WGS sequence"/>
</dbReference>
<name>A0A371EI10_MUCPR</name>
<sequence>MKSPSSKPSARRRSFPWKLRNRPHELSCFSWKAREVVQIREYVIKARAAKQQCKKLSSLQFKSQDLVLRKFTWTADNNKLTPNWEGPFRVIERVGKEAYCLEHHDGKKIPRTWNALNLRFETSTKRLVSGQPPRLVPSNEDETCKRLATKASLGHKKTCKRTATKASPRQ</sequence>
<gene>
    <name evidence="1" type="ORF">CR513_55695</name>
</gene>
<reference evidence="1" key="1">
    <citation type="submission" date="2018-05" db="EMBL/GenBank/DDBJ databases">
        <title>Draft genome of Mucuna pruriens seed.</title>
        <authorList>
            <person name="Nnadi N.E."/>
            <person name="Vos R."/>
            <person name="Hasami M.H."/>
            <person name="Devisetty U.K."/>
            <person name="Aguiy J.C."/>
        </authorList>
    </citation>
    <scope>NUCLEOTIDE SEQUENCE [LARGE SCALE GENOMIC DNA]</scope>
    <source>
        <strain evidence="1">JCA_2017</strain>
    </source>
</reference>
<dbReference type="EMBL" id="QJKJ01013799">
    <property type="protein sequence ID" value="RDX65634.1"/>
    <property type="molecule type" value="Genomic_DNA"/>
</dbReference>
<accession>A0A371EI10</accession>
<feature type="non-terminal residue" evidence="1">
    <location>
        <position position="1"/>
    </location>
</feature>
<comment type="caution">
    <text evidence="1">The sequence shown here is derived from an EMBL/GenBank/DDBJ whole genome shotgun (WGS) entry which is preliminary data.</text>
</comment>
<organism evidence="1 2">
    <name type="scientific">Mucuna pruriens</name>
    <name type="common">Velvet bean</name>
    <name type="synonym">Dolichos pruriens</name>
    <dbReference type="NCBI Taxonomy" id="157652"/>
    <lineage>
        <taxon>Eukaryota</taxon>
        <taxon>Viridiplantae</taxon>
        <taxon>Streptophyta</taxon>
        <taxon>Embryophyta</taxon>
        <taxon>Tracheophyta</taxon>
        <taxon>Spermatophyta</taxon>
        <taxon>Magnoliopsida</taxon>
        <taxon>eudicotyledons</taxon>
        <taxon>Gunneridae</taxon>
        <taxon>Pentapetalae</taxon>
        <taxon>rosids</taxon>
        <taxon>fabids</taxon>
        <taxon>Fabales</taxon>
        <taxon>Fabaceae</taxon>
        <taxon>Papilionoideae</taxon>
        <taxon>50 kb inversion clade</taxon>
        <taxon>NPAAA clade</taxon>
        <taxon>indigoferoid/millettioid clade</taxon>
        <taxon>Phaseoleae</taxon>
        <taxon>Mucuna</taxon>
    </lineage>
</organism>
<evidence type="ECO:0000313" key="1">
    <source>
        <dbReference type="EMBL" id="RDX65634.1"/>
    </source>
</evidence>
<proteinExistence type="predicted"/>
<protein>
    <submittedName>
        <fullName evidence="1">Uncharacterized protein</fullName>
    </submittedName>
</protein>
<keyword evidence="2" id="KW-1185">Reference proteome</keyword>
<evidence type="ECO:0000313" key="2">
    <source>
        <dbReference type="Proteomes" id="UP000257109"/>
    </source>
</evidence>